<dbReference type="PANTHER" id="PTHR45614">
    <property type="entry name" value="MYB PROTEIN-RELATED"/>
    <property type="match status" value="1"/>
</dbReference>
<dbReference type="InterPro" id="IPR001005">
    <property type="entry name" value="SANT/Myb"/>
</dbReference>
<dbReference type="CDD" id="cd00167">
    <property type="entry name" value="SANT"/>
    <property type="match status" value="2"/>
</dbReference>
<protein>
    <recommendedName>
        <fullName evidence="5">Myb-like DNA-binding domain containing protein</fullName>
    </recommendedName>
</protein>
<dbReference type="GO" id="GO:0000978">
    <property type="term" value="F:RNA polymerase II cis-regulatory region sequence-specific DNA binding"/>
    <property type="evidence" value="ECO:0007669"/>
    <property type="project" value="TreeGrafter"/>
</dbReference>
<comment type="caution">
    <text evidence="3">The sequence shown here is derived from an EMBL/GenBank/DDBJ whole genome shotgun (WGS) entry which is preliminary data.</text>
</comment>
<dbReference type="OrthoDB" id="330397at2759"/>
<dbReference type="InterPro" id="IPR017930">
    <property type="entry name" value="Myb_dom"/>
</dbReference>
<dbReference type="PROSITE" id="PS51294">
    <property type="entry name" value="HTH_MYB"/>
    <property type="match status" value="1"/>
</dbReference>
<feature type="domain" description="Myb-like" evidence="1">
    <location>
        <begin position="17"/>
        <end position="63"/>
    </location>
</feature>
<keyword evidence="4" id="KW-1185">Reference proteome</keyword>
<accession>A0A1R2BGH4</accession>
<evidence type="ECO:0000313" key="4">
    <source>
        <dbReference type="Proteomes" id="UP000187209"/>
    </source>
</evidence>
<dbReference type="EMBL" id="MPUH01000672">
    <property type="protein sequence ID" value="OMJ75735.1"/>
    <property type="molecule type" value="Genomic_DNA"/>
</dbReference>
<evidence type="ECO:0000259" key="1">
    <source>
        <dbReference type="PROSITE" id="PS50090"/>
    </source>
</evidence>
<dbReference type="InterPro" id="IPR050560">
    <property type="entry name" value="MYB_TF"/>
</dbReference>
<gene>
    <name evidence="3" type="ORF">SteCoe_25073</name>
</gene>
<evidence type="ECO:0000259" key="2">
    <source>
        <dbReference type="PROSITE" id="PS51294"/>
    </source>
</evidence>
<sequence>MGKHTAKQWVEKVINIKEDDILKSIVKNYGSKKWKKISVFMSKHKSVSYKSPKQCRDRWVNRLNPELTQNSWTIDEEKLLIIKQKELGNKWSRISKFFIGRSACSIKNHFYSLIRKNIRRYNKYWALGERITDKVADLLKQPKYYNLLVKPSLPKTHANYHKSIDEVLEDQATQNTPPIRVLKPEKVSDTIENLTKNVKELFPFPNFWLLSSLLPS</sequence>
<dbReference type="GO" id="GO:0000981">
    <property type="term" value="F:DNA-binding transcription factor activity, RNA polymerase II-specific"/>
    <property type="evidence" value="ECO:0007669"/>
    <property type="project" value="TreeGrafter"/>
</dbReference>
<proteinExistence type="predicted"/>
<feature type="domain" description="HTH myb-type" evidence="2">
    <location>
        <begin position="64"/>
        <end position="118"/>
    </location>
</feature>
<dbReference type="Pfam" id="PF13921">
    <property type="entry name" value="Myb_DNA-bind_6"/>
    <property type="match status" value="1"/>
</dbReference>
<reference evidence="3 4" key="1">
    <citation type="submission" date="2016-11" db="EMBL/GenBank/DDBJ databases">
        <title>The macronuclear genome of Stentor coeruleus: a giant cell with tiny introns.</title>
        <authorList>
            <person name="Slabodnick M."/>
            <person name="Ruby J.G."/>
            <person name="Reiff S.B."/>
            <person name="Swart E.C."/>
            <person name="Gosai S."/>
            <person name="Prabakaran S."/>
            <person name="Witkowska E."/>
            <person name="Larue G.E."/>
            <person name="Fisher S."/>
            <person name="Freeman R.M."/>
            <person name="Gunawardena J."/>
            <person name="Chu W."/>
            <person name="Stover N.A."/>
            <person name="Gregory B.D."/>
            <person name="Nowacki M."/>
            <person name="Derisi J."/>
            <person name="Roy S.W."/>
            <person name="Marshall W.F."/>
            <person name="Sood P."/>
        </authorList>
    </citation>
    <scope>NUCLEOTIDE SEQUENCE [LARGE SCALE GENOMIC DNA]</scope>
    <source>
        <strain evidence="3">WM001</strain>
    </source>
</reference>
<dbReference type="InterPro" id="IPR009057">
    <property type="entry name" value="Homeodomain-like_sf"/>
</dbReference>
<evidence type="ECO:0000313" key="3">
    <source>
        <dbReference type="EMBL" id="OMJ75735.1"/>
    </source>
</evidence>
<dbReference type="Gene3D" id="1.10.10.60">
    <property type="entry name" value="Homeodomain-like"/>
    <property type="match status" value="2"/>
</dbReference>
<name>A0A1R2BGH4_9CILI</name>
<dbReference type="PANTHER" id="PTHR45614:SF69">
    <property type="entry name" value="CHROMOSOME UNDETERMINED SCAFFOLD_38, WHOLE GENOME SHOTGUN SEQUENCE"/>
    <property type="match status" value="1"/>
</dbReference>
<dbReference type="SUPFAM" id="SSF46689">
    <property type="entry name" value="Homeodomain-like"/>
    <property type="match status" value="2"/>
</dbReference>
<dbReference type="SMART" id="SM00717">
    <property type="entry name" value="SANT"/>
    <property type="match status" value="2"/>
</dbReference>
<evidence type="ECO:0008006" key="5">
    <source>
        <dbReference type="Google" id="ProtNLM"/>
    </source>
</evidence>
<dbReference type="AlphaFoldDB" id="A0A1R2BGH4"/>
<feature type="domain" description="Myb-like" evidence="1">
    <location>
        <begin position="64"/>
        <end position="114"/>
    </location>
</feature>
<organism evidence="3 4">
    <name type="scientific">Stentor coeruleus</name>
    <dbReference type="NCBI Taxonomy" id="5963"/>
    <lineage>
        <taxon>Eukaryota</taxon>
        <taxon>Sar</taxon>
        <taxon>Alveolata</taxon>
        <taxon>Ciliophora</taxon>
        <taxon>Postciliodesmatophora</taxon>
        <taxon>Heterotrichea</taxon>
        <taxon>Heterotrichida</taxon>
        <taxon>Stentoridae</taxon>
        <taxon>Stentor</taxon>
    </lineage>
</organism>
<dbReference type="Proteomes" id="UP000187209">
    <property type="component" value="Unassembled WGS sequence"/>
</dbReference>
<dbReference type="GO" id="GO:0005634">
    <property type="term" value="C:nucleus"/>
    <property type="evidence" value="ECO:0007669"/>
    <property type="project" value="TreeGrafter"/>
</dbReference>
<dbReference type="PROSITE" id="PS50090">
    <property type="entry name" value="MYB_LIKE"/>
    <property type="match status" value="2"/>
</dbReference>